<evidence type="ECO:0000256" key="1">
    <source>
        <dbReference type="ARBA" id="ARBA00022475"/>
    </source>
</evidence>
<dbReference type="SUPFAM" id="SSF53448">
    <property type="entry name" value="Nucleotide-diphospho-sugar transferases"/>
    <property type="match status" value="1"/>
</dbReference>
<proteinExistence type="predicted"/>
<evidence type="ECO:0000256" key="8">
    <source>
        <dbReference type="SAM" id="Phobius"/>
    </source>
</evidence>
<evidence type="ECO:0000256" key="5">
    <source>
        <dbReference type="ARBA" id="ARBA00022985"/>
    </source>
</evidence>
<keyword evidence="2" id="KW-0328">Glycosyltransferase</keyword>
<dbReference type="CDD" id="cd04187">
    <property type="entry name" value="DPM1_like_bac"/>
    <property type="match status" value="1"/>
</dbReference>
<dbReference type="PATRIC" id="fig|1434110.4.peg.4001"/>
<evidence type="ECO:0000256" key="2">
    <source>
        <dbReference type="ARBA" id="ARBA00022676"/>
    </source>
</evidence>
<dbReference type="AlphaFoldDB" id="A0A0E3SGS1"/>
<keyword evidence="3 10" id="KW-0808">Transferase</keyword>
<keyword evidence="4 8" id="KW-0812">Transmembrane</keyword>
<dbReference type="GO" id="GO:0016757">
    <property type="term" value="F:glycosyltransferase activity"/>
    <property type="evidence" value="ECO:0007669"/>
    <property type="project" value="UniProtKB-KW"/>
</dbReference>
<dbReference type="RefSeq" id="WP_048141328.1">
    <property type="nucleotide sequence ID" value="NZ_CP009516.1"/>
</dbReference>
<evidence type="ECO:0000256" key="3">
    <source>
        <dbReference type="ARBA" id="ARBA00022679"/>
    </source>
</evidence>
<organism evidence="10 11">
    <name type="scientific">Methanosarcina horonobensis HB-1 = JCM 15518</name>
    <dbReference type="NCBI Taxonomy" id="1434110"/>
    <lineage>
        <taxon>Archaea</taxon>
        <taxon>Methanobacteriati</taxon>
        <taxon>Methanobacteriota</taxon>
        <taxon>Stenosarchaea group</taxon>
        <taxon>Methanomicrobia</taxon>
        <taxon>Methanosarcinales</taxon>
        <taxon>Methanosarcinaceae</taxon>
        <taxon>Methanosarcina</taxon>
    </lineage>
</organism>
<keyword evidence="11" id="KW-1185">Reference proteome</keyword>
<dbReference type="InterPro" id="IPR029044">
    <property type="entry name" value="Nucleotide-diphossugar_trans"/>
</dbReference>
<feature type="transmembrane region" description="Helical" evidence="8">
    <location>
        <begin position="269"/>
        <end position="294"/>
    </location>
</feature>
<evidence type="ECO:0000313" key="10">
    <source>
        <dbReference type="EMBL" id="AKB79587.1"/>
    </source>
</evidence>
<dbReference type="Proteomes" id="UP000033101">
    <property type="component" value="Chromosome"/>
</dbReference>
<dbReference type="EMBL" id="CP009516">
    <property type="protein sequence ID" value="AKB79587.1"/>
    <property type="molecule type" value="Genomic_DNA"/>
</dbReference>
<dbReference type="InterPro" id="IPR050256">
    <property type="entry name" value="Glycosyltransferase_2"/>
</dbReference>
<dbReference type="OrthoDB" id="46222at2157"/>
<gene>
    <name evidence="10" type="ORF">MSHOH_3104</name>
</gene>
<keyword evidence="6 8" id="KW-1133">Transmembrane helix</keyword>
<keyword evidence="5" id="KW-0448">Lipopolysaccharide biosynthesis</keyword>
<dbReference type="KEGG" id="mhor:MSHOH_3104"/>
<evidence type="ECO:0000256" key="6">
    <source>
        <dbReference type="ARBA" id="ARBA00022989"/>
    </source>
</evidence>
<dbReference type="STRING" id="1434110.MSHOH_3104"/>
<feature type="domain" description="Glycosyltransferase 2-like" evidence="9">
    <location>
        <begin position="6"/>
        <end position="168"/>
    </location>
</feature>
<dbReference type="InterPro" id="IPR001173">
    <property type="entry name" value="Glyco_trans_2-like"/>
</dbReference>
<feature type="transmembrane region" description="Helical" evidence="8">
    <location>
        <begin position="235"/>
        <end position="257"/>
    </location>
</feature>
<protein>
    <submittedName>
        <fullName evidence="10">Glycosyl transferase, family 2</fullName>
    </submittedName>
</protein>
<name>A0A0E3SGS1_9EURY</name>
<evidence type="ECO:0000256" key="7">
    <source>
        <dbReference type="ARBA" id="ARBA00023136"/>
    </source>
</evidence>
<sequence length="313" mass="36201">MDIELSIVIPTYNEEENVELCYQEIKAALKSLGSNYEMIFVDDGSTDLTFKKLSDLSKNDEKLKVVKLRKNFGQSAALRAGLDYATGKTVITMDADLQNDPRDIPKFLEKLKKEDLDVVCGWRFDRKDPLSKKLFSKFANRLRKRFTGETIHDSGCTLRAYVKESTEDLELYGELHRYIPAMLSWKGYRIGEIKTNHRERKYGKTKYNWKRIIKGFLDLLVVTFWQKYSMRPIHIFGSMGIILILFGGIVSIYLVILRLLYETGIDRPLFTVSVMSLVIGIQFFTIGILADILIKIYYGQNGRKNYLVERIIG</sequence>
<keyword evidence="7 8" id="KW-0472">Membrane</keyword>
<reference evidence="10 11" key="1">
    <citation type="submission" date="2014-07" db="EMBL/GenBank/DDBJ databases">
        <title>Methanogenic archaea and the global carbon cycle.</title>
        <authorList>
            <person name="Henriksen J.R."/>
            <person name="Luke J."/>
            <person name="Reinhart S."/>
            <person name="Benedict M.N."/>
            <person name="Youngblut N.D."/>
            <person name="Metcalf M.E."/>
            <person name="Whitaker R.J."/>
            <person name="Metcalf W.W."/>
        </authorList>
    </citation>
    <scope>NUCLEOTIDE SEQUENCE [LARGE SCALE GENOMIC DNA]</scope>
    <source>
        <strain evidence="10 11">HB-1</strain>
    </source>
</reference>
<dbReference type="Pfam" id="PF00535">
    <property type="entry name" value="Glycos_transf_2"/>
    <property type="match status" value="1"/>
</dbReference>
<dbReference type="PANTHER" id="PTHR48090">
    <property type="entry name" value="UNDECAPRENYL-PHOSPHATE 4-DEOXY-4-FORMAMIDO-L-ARABINOSE TRANSFERASE-RELATED"/>
    <property type="match status" value="1"/>
</dbReference>
<dbReference type="GO" id="GO:0005886">
    <property type="term" value="C:plasma membrane"/>
    <property type="evidence" value="ECO:0007669"/>
    <property type="project" value="TreeGrafter"/>
</dbReference>
<evidence type="ECO:0000313" key="11">
    <source>
        <dbReference type="Proteomes" id="UP000033101"/>
    </source>
</evidence>
<evidence type="ECO:0000256" key="4">
    <source>
        <dbReference type="ARBA" id="ARBA00022692"/>
    </source>
</evidence>
<accession>A0A0E3SGS1</accession>
<dbReference type="Gene3D" id="3.90.550.10">
    <property type="entry name" value="Spore Coat Polysaccharide Biosynthesis Protein SpsA, Chain A"/>
    <property type="match status" value="1"/>
</dbReference>
<evidence type="ECO:0000259" key="9">
    <source>
        <dbReference type="Pfam" id="PF00535"/>
    </source>
</evidence>
<dbReference type="PANTHER" id="PTHR48090:SF3">
    <property type="entry name" value="UNDECAPRENYL-PHOSPHATE 4-DEOXY-4-FORMAMIDO-L-ARABINOSE TRANSFERASE"/>
    <property type="match status" value="1"/>
</dbReference>
<keyword evidence="1" id="KW-1003">Cell membrane</keyword>
<dbReference type="GeneID" id="24832429"/>
<dbReference type="HOGENOM" id="CLU_033536_0_0_2"/>